<proteinExistence type="predicted"/>
<feature type="compositionally biased region" description="Low complexity" evidence="1">
    <location>
        <begin position="32"/>
        <end position="48"/>
    </location>
</feature>
<dbReference type="InterPro" id="IPR032635">
    <property type="entry name" value="Anti_2"/>
</dbReference>
<dbReference type="RefSeq" id="WP_272780822.1">
    <property type="nucleotide sequence ID" value="NZ_JAQQLI010000108.1"/>
</dbReference>
<protein>
    <submittedName>
        <fullName evidence="3">RT0821/Lpp0805 family surface protein</fullName>
    </submittedName>
</protein>
<reference evidence="3" key="2">
    <citation type="submission" date="2023-02" db="EMBL/GenBank/DDBJ databases">
        <authorList>
            <person name="Rayyan A."/>
            <person name="Meyer T."/>
            <person name="Kyndt J.A."/>
        </authorList>
    </citation>
    <scope>NUCLEOTIDE SEQUENCE</scope>
    <source>
        <strain evidence="3">DSM 9987</strain>
    </source>
</reference>
<evidence type="ECO:0000313" key="4">
    <source>
        <dbReference type="Proteomes" id="UP001165652"/>
    </source>
</evidence>
<feature type="domain" description="Surface antigen" evidence="2">
    <location>
        <begin position="55"/>
        <end position="149"/>
    </location>
</feature>
<organism evidence="3 4">
    <name type="scientific">Rhodoplanes tepidamans</name>
    <name type="common">Rhodoplanes cryptolactis</name>
    <dbReference type="NCBI Taxonomy" id="200616"/>
    <lineage>
        <taxon>Bacteria</taxon>
        <taxon>Pseudomonadati</taxon>
        <taxon>Pseudomonadota</taxon>
        <taxon>Alphaproteobacteria</taxon>
        <taxon>Hyphomicrobiales</taxon>
        <taxon>Nitrobacteraceae</taxon>
        <taxon>Rhodoplanes</taxon>
    </lineage>
</organism>
<dbReference type="Proteomes" id="UP001165652">
    <property type="component" value="Unassembled WGS sequence"/>
</dbReference>
<gene>
    <name evidence="3" type="ORF">PQJ73_30350</name>
</gene>
<evidence type="ECO:0000313" key="3">
    <source>
        <dbReference type="EMBL" id="MDC7790002.1"/>
    </source>
</evidence>
<reference evidence="3" key="1">
    <citation type="journal article" date="2023" name="Microbiol Resour">
        <title>Genome Sequences of Rhodoplanes serenus and Two Thermotolerant Strains, Rhodoplanes tepidamans and 'Rhodoplanes cryptolactis,' Further Refine the Genus.</title>
        <authorList>
            <person name="Rayyan A.A."/>
            <person name="Kyndt J.A."/>
        </authorList>
    </citation>
    <scope>NUCLEOTIDE SEQUENCE</scope>
    <source>
        <strain evidence="3">DSM 9987</strain>
    </source>
</reference>
<feature type="region of interest" description="Disordered" evidence="1">
    <location>
        <begin position="32"/>
        <end position="64"/>
    </location>
</feature>
<evidence type="ECO:0000256" key="1">
    <source>
        <dbReference type="SAM" id="MobiDB-lite"/>
    </source>
</evidence>
<keyword evidence="4" id="KW-1185">Reference proteome</keyword>
<dbReference type="EMBL" id="JAQQLI010000108">
    <property type="protein sequence ID" value="MDC7790002.1"/>
    <property type="molecule type" value="Genomic_DNA"/>
</dbReference>
<dbReference type="Pfam" id="PF16998">
    <property type="entry name" value="17kDa_Anti_2"/>
    <property type="match status" value="1"/>
</dbReference>
<accession>A0ABT5JK56</accession>
<name>A0ABT5JK56_RHOTP</name>
<sequence length="152" mass="15764">MVLAGLLTGGCSLSYQLGSLIGKDEEAADSATTGALGARRGPAAALPRNAVRPEPSEATVPGEADLAVARTAIAEALGRSGTTVSSSWENPTTGARGTVTPITAAYKEAGRTCRDFLASHVRDGTETWLEGGACRTAPGRWEVKRLKPWKRA</sequence>
<comment type="caution">
    <text evidence="3">The sequence shown here is derived from an EMBL/GenBank/DDBJ whole genome shotgun (WGS) entry which is preliminary data.</text>
</comment>
<evidence type="ECO:0000259" key="2">
    <source>
        <dbReference type="Pfam" id="PF16998"/>
    </source>
</evidence>